<evidence type="ECO:0000256" key="1">
    <source>
        <dbReference type="SAM" id="MobiDB-lite"/>
    </source>
</evidence>
<dbReference type="AlphaFoldDB" id="A0A2K3KI94"/>
<dbReference type="EMBL" id="ASHM01187871">
    <property type="protein sequence ID" value="PNX66000.1"/>
    <property type="molecule type" value="Genomic_DNA"/>
</dbReference>
<evidence type="ECO:0000313" key="2">
    <source>
        <dbReference type="EMBL" id="PNX66000.1"/>
    </source>
</evidence>
<reference evidence="2 3" key="2">
    <citation type="journal article" date="2017" name="Front. Plant Sci.">
        <title>Gene Classification and Mining of Molecular Markers Useful in Red Clover (Trifolium pratense) Breeding.</title>
        <authorList>
            <person name="Istvanek J."/>
            <person name="Dluhosova J."/>
            <person name="Dluhos P."/>
            <person name="Patkova L."/>
            <person name="Nedelnik J."/>
            <person name="Repkova J."/>
        </authorList>
    </citation>
    <scope>NUCLEOTIDE SEQUENCE [LARGE SCALE GENOMIC DNA]</scope>
    <source>
        <strain evidence="3">cv. Tatra</strain>
        <tissue evidence="2">Young leaves</tissue>
    </source>
</reference>
<sequence>YYAARDWFHAPGVVQLLHHAACGSSHAARDDVCGKPSSDQDITPRMNRSPRRA</sequence>
<reference evidence="2 3" key="1">
    <citation type="journal article" date="2014" name="Am. J. Bot.">
        <title>Genome assembly and annotation for red clover (Trifolium pratense; Fabaceae).</title>
        <authorList>
            <person name="Istvanek J."/>
            <person name="Jaros M."/>
            <person name="Krenek A."/>
            <person name="Repkova J."/>
        </authorList>
    </citation>
    <scope>NUCLEOTIDE SEQUENCE [LARGE SCALE GENOMIC DNA]</scope>
    <source>
        <strain evidence="3">cv. Tatra</strain>
        <tissue evidence="2">Young leaves</tissue>
    </source>
</reference>
<proteinExistence type="predicted"/>
<comment type="caution">
    <text evidence="2">The sequence shown here is derived from an EMBL/GenBank/DDBJ whole genome shotgun (WGS) entry which is preliminary data.</text>
</comment>
<protein>
    <submittedName>
        <fullName evidence="2">Uncharacterized protein</fullName>
    </submittedName>
</protein>
<evidence type="ECO:0000313" key="3">
    <source>
        <dbReference type="Proteomes" id="UP000236291"/>
    </source>
</evidence>
<feature type="region of interest" description="Disordered" evidence="1">
    <location>
        <begin position="27"/>
        <end position="53"/>
    </location>
</feature>
<accession>A0A2K3KI94</accession>
<gene>
    <name evidence="2" type="ORF">L195_g062871</name>
</gene>
<organism evidence="2 3">
    <name type="scientific">Trifolium pratense</name>
    <name type="common">Red clover</name>
    <dbReference type="NCBI Taxonomy" id="57577"/>
    <lineage>
        <taxon>Eukaryota</taxon>
        <taxon>Viridiplantae</taxon>
        <taxon>Streptophyta</taxon>
        <taxon>Embryophyta</taxon>
        <taxon>Tracheophyta</taxon>
        <taxon>Spermatophyta</taxon>
        <taxon>Magnoliopsida</taxon>
        <taxon>eudicotyledons</taxon>
        <taxon>Gunneridae</taxon>
        <taxon>Pentapetalae</taxon>
        <taxon>rosids</taxon>
        <taxon>fabids</taxon>
        <taxon>Fabales</taxon>
        <taxon>Fabaceae</taxon>
        <taxon>Papilionoideae</taxon>
        <taxon>50 kb inversion clade</taxon>
        <taxon>NPAAA clade</taxon>
        <taxon>Hologalegina</taxon>
        <taxon>IRL clade</taxon>
        <taxon>Trifolieae</taxon>
        <taxon>Trifolium</taxon>
    </lineage>
</organism>
<feature type="non-terminal residue" evidence="2">
    <location>
        <position position="1"/>
    </location>
</feature>
<dbReference type="Proteomes" id="UP000236291">
    <property type="component" value="Unassembled WGS sequence"/>
</dbReference>
<name>A0A2K3KI94_TRIPR</name>